<proteinExistence type="predicted"/>
<dbReference type="RefSeq" id="WP_169550855.1">
    <property type="nucleotide sequence ID" value="NZ_CP051677.1"/>
</dbReference>
<sequence>MNTTQISHTIHPANYGPIQALQQSKPAQSVQQETTVLVDITTPTGNVQSELLTFVWRPEINCWYSMHPLCIRA</sequence>
<keyword evidence="2" id="KW-1185">Reference proteome</keyword>
<protein>
    <submittedName>
        <fullName evidence="1">Uncharacterized protein</fullName>
    </submittedName>
</protein>
<dbReference type="KEGG" id="srho:HH216_10940"/>
<accession>A0A7L5DQS5</accession>
<dbReference type="EMBL" id="CP051677">
    <property type="protein sequence ID" value="QJD78888.1"/>
    <property type="molecule type" value="Genomic_DNA"/>
</dbReference>
<name>A0A7L5DQS5_9BACT</name>
<dbReference type="Proteomes" id="UP000501128">
    <property type="component" value="Chromosome"/>
</dbReference>
<reference evidence="1 2" key="1">
    <citation type="submission" date="2020-04" db="EMBL/GenBank/DDBJ databases">
        <title>Genome sequencing of novel species.</title>
        <authorList>
            <person name="Heo J."/>
            <person name="Kim S.-J."/>
            <person name="Kim J.-S."/>
            <person name="Hong S.-B."/>
            <person name="Kwon S.-W."/>
        </authorList>
    </citation>
    <scope>NUCLEOTIDE SEQUENCE [LARGE SCALE GENOMIC DNA]</scope>
    <source>
        <strain evidence="1 2">CJU-R4</strain>
    </source>
</reference>
<evidence type="ECO:0000313" key="2">
    <source>
        <dbReference type="Proteomes" id="UP000501128"/>
    </source>
</evidence>
<evidence type="ECO:0000313" key="1">
    <source>
        <dbReference type="EMBL" id="QJD78888.1"/>
    </source>
</evidence>
<organism evidence="1 2">
    <name type="scientific">Spirosoma rhododendri</name>
    <dbReference type="NCBI Taxonomy" id="2728024"/>
    <lineage>
        <taxon>Bacteria</taxon>
        <taxon>Pseudomonadati</taxon>
        <taxon>Bacteroidota</taxon>
        <taxon>Cytophagia</taxon>
        <taxon>Cytophagales</taxon>
        <taxon>Cytophagaceae</taxon>
        <taxon>Spirosoma</taxon>
    </lineage>
</organism>
<dbReference type="AlphaFoldDB" id="A0A7L5DQS5"/>
<gene>
    <name evidence="1" type="ORF">HH216_10940</name>
</gene>